<dbReference type="OrthoDB" id="3437016at2759"/>
<dbReference type="InterPro" id="IPR020846">
    <property type="entry name" value="MFS_dom"/>
</dbReference>
<feature type="transmembrane region" description="Helical" evidence="6">
    <location>
        <begin position="252"/>
        <end position="271"/>
    </location>
</feature>
<keyword evidence="3 6" id="KW-1133">Transmembrane helix</keyword>
<keyword evidence="4 6" id="KW-0472">Membrane</keyword>
<dbReference type="Proteomes" id="UP000054248">
    <property type="component" value="Unassembled WGS sequence"/>
</dbReference>
<feature type="transmembrane region" description="Helical" evidence="6">
    <location>
        <begin position="181"/>
        <end position="205"/>
    </location>
</feature>
<gene>
    <name evidence="8" type="ORF">M407DRAFT_76808</name>
</gene>
<feature type="compositionally biased region" description="Polar residues" evidence="5">
    <location>
        <begin position="1"/>
        <end position="27"/>
    </location>
</feature>
<dbReference type="InterPro" id="IPR036259">
    <property type="entry name" value="MFS_trans_sf"/>
</dbReference>
<comment type="subcellular location">
    <subcellularLocation>
        <location evidence="1">Membrane</location>
        <topology evidence="1">Multi-pass membrane protein</topology>
    </subcellularLocation>
</comment>
<name>A0A0C3QGC6_9AGAM</name>
<evidence type="ECO:0000313" key="9">
    <source>
        <dbReference type="Proteomes" id="UP000054248"/>
    </source>
</evidence>
<reference evidence="9" key="2">
    <citation type="submission" date="2015-01" db="EMBL/GenBank/DDBJ databases">
        <title>Evolutionary Origins and Diversification of the Mycorrhizal Mutualists.</title>
        <authorList>
            <consortium name="DOE Joint Genome Institute"/>
            <consortium name="Mycorrhizal Genomics Consortium"/>
            <person name="Kohler A."/>
            <person name="Kuo A."/>
            <person name="Nagy L.G."/>
            <person name="Floudas D."/>
            <person name="Copeland A."/>
            <person name="Barry K.W."/>
            <person name="Cichocki N."/>
            <person name="Veneault-Fourrey C."/>
            <person name="LaButti K."/>
            <person name="Lindquist E.A."/>
            <person name="Lipzen A."/>
            <person name="Lundell T."/>
            <person name="Morin E."/>
            <person name="Murat C."/>
            <person name="Riley R."/>
            <person name="Ohm R."/>
            <person name="Sun H."/>
            <person name="Tunlid A."/>
            <person name="Henrissat B."/>
            <person name="Grigoriev I.V."/>
            <person name="Hibbett D.S."/>
            <person name="Martin F."/>
        </authorList>
    </citation>
    <scope>NUCLEOTIDE SEQUENCE [LARGE SCALE GENOMIC DNA]</scope>
    <source>
        <strain evidence="9">MUT 4182</strain>
    </source>
</reference>
<organism evidence="8 9">
    <name type="scientific">Tulasnella calospora MUT 4182</name>
    <dbReference type="NCBI Taxonomy" id="1051891"/>
    <lineage>
        <taxon>Eukaryota</taxon>
        <taxon>Fungi</taxon>
        <taxon>Dikarya</taxon>
        <taxon>Basidiomycota</taxon>
        <taxon>Agaricomycotina</taxon>
        <taxon>Agaricomycetes</taxon>
        <taxon>Cantharellales</taxon>
        <taxon>Tulasnellaceae</taxon>
        <taxon>Tulasnella</taxon>
    </lineage>
</organism>
<keyword evidence="9" id="KW-1185">Reference proteome</keyword>
<evidence type="ECO:0000256" key="3">
    <source>
        <dbReference type="ARBA" id="ARBA00022989"/>
    </source>
</evidence>
<dbReference type="HOGENOM" id="CLU_000960_22_0_1"/>
<feature type="transmembrane region" description="Helical" evidence="6">
    <location>
        <begin position="211"/>
        <end position="231"/>
    </location>
</feature>
<dbReference type="Gene3D" id="1.20.1250.20">
    <property type="entry name" value="MFS general substrate transporter like domains"/>
    <property type="match status" value="1"/>
</dbReference>
<feature type="transmembrane region" description="Helical" evidence="6">
    <location>
        <begin position="520"/>
        <end position="538"/>
    </location>
</feature>
<dbReference type="PRINTS" id="PR01036">
    <property type="entry name" value="TCRTETB"/>
</dbReference>
<evidence type="ECO:0000256" key="2">
    <source>
        <dbReference type="ARBA" id="ARBA00022692"/>
    </source>
</evidence>
<evidence type="ECO:0000256" key="6">
    <source>
        <dbReference type="SAM" id="Phobius"/>
    </source>
</evidence>
<evidence type="ECO:0000256" key="4">
    <source>
        <dbReference type="ARBA" id="ARBA00023136"/>
    </source>
</evidence>
<dbReference type="InterPro" id="IPR011701">
    <property type="entry name" value="MFS"/>
</dbReference>
<feature type="transmembrane region" description="Helical" evidence="6">
    <location>
        <begin position="154"/>
        <end position="174"/>
    </location>
</feature>
<evidence type="ECO:0000313" key="8">
    <source>
        <dbReference type="EMBL" id="KIO24534.1"/>
    </source>
</evidence>
<evidence type="ECO:0000259" key="7">
    <source>
        <dbReference type="PROSITE" id="PS50850"/>
    </source>
</evidence>
<sequence>MASLPTLSEATQSIQDIPSSGTLTPATEPTLHGDPPIESERAPAAADDKHKVGGFRFWMIFMAMMVSTFLSALEFTSVSTALPTIVQDLQGTEFAWVGSAFALGSTAVLPLTGGLAQIFGRRPVVLGSLVFFALGSGIAGGANSMNMLIAGRAIQGVGGGGILSLTEIVVADLVPLSQRGAYLGAIGAVWAIAAAIGPPIGGAFSQSNWRWLFYMNLPLTAIAMVLVWFFLRLKTPQDDFNTKMRRMDWIGNGIIILATTITVVALTWGGVKYPWASYQVLVPLILGLLLTVVFFVYEAKFAIEPVVPWELVNNRTAFFGYLGVFLHSIVATAVIFYLPVYFQASLGQGPIRSGVSFFGNSFLIPPAAIATGITVTVFKVYVPQNYFGWVMTSIGVGLLTTLKVTSPVGAWVGYQIIEGIGFGILYAAPQFPVLAPVKVTESAHALALFVFVRSYSQTWGVTLGGTILQNELKKRLPQAFLELFHGEVEITYAAIPKIGGLEEPLKTGVRDAFASSLRTMWFVMLGISLLGFVTVLGMKQLEMHEETDENWGLEEKKKVVDEEKDGKALTL</sequence>
<dbReference type="AlphaFoldDB" id="A0A0C3QGC6"/>
<dbReference type="PROSITE" id="PS50850">
    <property type="entry name" value="MFS"/>
    <property type="match status" value="1"/>
</dbReference>
<feature type="domain" description="Major facilitator superfamily (MFS) profile" evidence="7">
    <location>
        <begin position="60"/>
        <end position="543"/>
    </location>
</feature>
<feature type="transmembrane region" description="Helical" evidence="6">
    <location>
        <begin position="277"/>
        <end position="297"/>
    </location>
</feature>
<dbReference type="SUPFAM" id="SSF103473">
    <property type="entry name" value="MFS general substrate transporter"/>
    <property type="match status" value="1"/>
</dbReference>
<protein>
    <recommendedName>
        <fullName evidence="7">Major facilitator superfamily (MFS) profile domain-containing protein</fullName>
    </recommendedName>
</protein>
<dbReference type="PANTHER" id="PTHR23501:SF102">
    <property type="entry name" value="DRUG TRANSPORTER, PUTATIVE (AFU_ORTHOLOGUE AFUA_3G08530)-RELATED"/>
    <property type="match status" value="1"/>
</dbReference>
<feature type="transmembrane region" description="Helical" evidence="6">
    <location>
        <begin position="94"/>
        <end position="112"/>
    </location>
</feature>
<feature type="transmembrane region" description="Helical" evidence="6">
    <location>
        <begin position="57"/>
        <end position="82"/>
    </location>
</feature>
<dbReference type="CDD" id="cd17502">
    <property type="entry name" value="MFS_Azr1_MDR_like"/>
    <property type="match status" value="1"/>
</dbReference>
<evidence type="ECO:0000256" key="1">
    <source>
        <dbReference type="ARBA" id="ARBA00004141"/>
    </source>
</evidence>
<proteinExistence type="predicted"/>
<dbReference type="Pfam" id="PF07690">
    <property type="entry name" value="MFS_1"/>
    <property type="match status" value="1"/>
</dbReference>
<dbReference type="PANTHER" id="PTHR23501">
    <property type="entry name" value="MAJOR FACILITATOR SUPERFAMILY"/>
    <property type="match status" value="1"/>
</dbReference>
<feature type="region of interest" description="Disordered" evidence="5">
    <location>
        <begin position="1"/>
        <end position="45"/>
    </location>
</feature>
<reference evidence="8 9" key="1">
    <citation type="submission" date="2014-04" db="EMBL/GenBank/DDBJ databases">
        <authorList>
            <consortium name="DOE Joint Genome Institute"/>
            <person name="Kuo A."/>
            <person name="Girlanda M."/>
            <person name="Perotto S."/>
            <person name="Kohler A."/>
            <person name="Nagy L.G."/>
            <person name="Floudas D."/>
            <person name="Copeland A."/>
            <person name="Barry K.W."/>
            <person name="Cichocki N."/>
            <person name="Veneault-Fourrey C."/>
            <person name="LaButti K."/>
            <person name="Lindquist E.A."/>
            <person name="Lipzen A."/>
            <person name="Lundell T."/>
            <person name="Morin E."/>
            <person name="Murat C."/>
            <person name="Sun H."/>
            <person name="Tunlid A."/>
            <person name="Henrissat B."/>
            <person name="Grigoriev I.V."/>
            <person name="Hibbett D.S."/>
            <person name="Martin F."/>
            <person name="Nordberg H.P."/>
            <person name="Cantor M.N."/>
            <person name="Hua S.X."/>
        </authorList>
    </citation>
    <scope>NUCLEOTIDE SEQUENCE [LARGE SCALE GENOMIC DNA]</scope>
    <source>
        <strain evidence="8 9">MUT 4182</strain>
    </source>
</reference>
<accession>A0A0C3QGC6</accession>
<keyword evidence="2 6" id="KW-0812">Transmembrane</keyword>
<dbReference type="GO" id="GO:0005886">
    <property type="term" value="C:plasma membrane"/>
    <property type="evidence" value="ECO:0007669"/>
    <property type="project" value="TreeGrafter"/>
</dbReference>
<feature type="transmembrane region" description="Helical" evidence="6">
    <location>
        <begin position="318"/>
        <end position="342"/>
    </location>
</feature>
<dbReference type="GO" id="GO:0022857">
    <property type="term" value="F:transmembrane transporter activity"/>
    <property type="evidence" value="ECO:0007669"/>
    <property type="project" value="InterPro"/>
</dbReference>
<evidence type="ECO:0000256" key="5">
    <source>
        <dbReference type="SAM" id="MobiDB-lite"/>
    </source>
</evidence>
<feature type="transmembrane region" description="Helical" evidence="6">
    <location>
        <begin position="362"/>
        <end position="382"/>
    </location>
</feature>
<feature type="transmembrane region" description="Helical" evidence="6">
    <location>
        <begin position="124"/>
        <end position="142"/>
    </location>
</feature>
<dbReference type="EMBL" id="KN823059">
    <property type="protein sequence ID" value="KIO24534.1"/>
    <property type="molecule type" value="Genomic_DNA"/>
</dbReference>